<evidence type="ECO:0000256" key="3">
    <source>
        <dbReference type="ARBA" id="ARBA00020822"/>
    </source>
</evidence>
<dbReference type="GO" id="GO:0034975">
    <property type="term" value="P:protein folding in endoplasmic reticulum"/>
    <property type="evidence" value="ECO:0007669"/>
    <property type="project" value="TreeGrafter"/>
</dbReference>
<dbReference type="Proteomes" id="UP001162640">
    <property type="component" value="Unassembled WGS sequence"/>
</dbReference>
<dbReference type="PANTHER" id="PTHR13116:SF5">
    <property type="entry name" value="ER MEMBRANE PROTEIN COMPLEX SUBUNIT 3"/>
    <property type="match status" value="1"/>
</dbReference>
<evidence type="ECO:0000256" key="1">
    <source>
        <dbReference type="ARBA" id="ARBA00004141"/>
    </source>
</evidence>
<dbReference type="InterPro" id="IPR008568">
    <property type="entry name" value="EMC3"/>
</dbReference>
<dbReference type="Pfam" id="PF01956">
    <property type="entry name" value="EMC3_TMCO1"/>
    <property type="match status" value="1"/>
</dbReference>
<comment type="similarity">
    <text evidence="2">Belongs to the EMC3 family.</text>
</comment>
<dbReference type="InterPro" id="IPR002809">
    <property type="entry name" value="EMC3/TMCO1"/>
</dbReference>
<feature type="non-terminal residue" evidence="9">
    <location>
        <position position="271"/>
    </location>
</feature>
<sequence>MSPQNIYLSPSIRDWVVLPLLLIMILTGLLRTLTSQLLRSSKPLKDVKLKSVLQRGSRLRSAGGFISRDRWLRKKDYYTSKPNGALRPEGPILSGSEEEPAAPAMPNPATAMEGMMGNASFMIQNMIMMQAIQHFFSGYILVQIPFGLTKGFKLMTQKGIDLPTLSTSYVSSLSWYFLVMFGLRGVFRLLVGDPAPSTKQGFEIQQSLGNGFQNPQPFKSGVAFKGECEMLEICKYRSVIENSERELLGNEYPKFKKRVVKGKRKDDIFGE</sequence>
<evidence type="ECO:0000256" key="7">
    <source>
        <dbReference type="SAM" id="MobiDB-lite"/>
    </source>
</evidence>
<keyword evidence="5 8" id="KW-1133">Transmembrane helix</keyword>
<evidence type="ECO:0000313" key="10">
    <source>
        <dbReference type="Proteomes" id="UP001162640"/>
    </source>
</evidence>
<feature type="region of interest" description="Disordered" evidence="7">
    <location>
        <begin position="82"/>
        <end position="107"/>
    </location>
</feature>
<dbReference type="EMBL" id="BLQM01000213">
    <property type="protein sequence ID" value="GMH75901.1"/>
    <property type="molecule type" value="Genomic_DNA"/>
</dbReference>
<proteinExistence type="inferred from homology"/>
<feature type="non-terminal residue" evidence="9">
    <location>
        <position position="1"/>
    </location>
</feature>
<gene>
    <name evidence="9" type="ORF">TL16_g06905</name>
</gene>
<keyword evidence="4 8" id="KW-0812">Transmembrane</keyword>
<dbReference type="PANTHER" id="PTHR13116">
    <property type="entry name" value="ER MEMBRANE PROTEIN COMPLEX SUBUNIT 3"/>
    <property type="match status" value="1"/>
</dbReference>
<accession>A0A9W7ASL7</accession>
<dbReference type="AlphaFoldDB" id="A0A9W7ASL7"/>
<comment type="subcellular location">
    <subcellularLocation>
        <location evidence="1">Membrane</location>
        <topology evidence="1">Multi-pass membrane protein</topology>
    </subcellularLocation>
</comment>
<evidence type="ECO:0000256" key="5">
    <source>
        <dbReference type="ARBA" id="ARBA00022989"/>
    </source>
</evidence>
<feature type="transmembrane region" description="Helical" evidence="8">
    <location>
        <begin position="169"/>
        <end position="191"/>
    </location>
</feature>
<dbReference type="GO" id="GO:0072546">
    <property type="term" value="C:EMC complex"/>
    <property type="evidence" value="ECO:0007669"/>
    <property type="project" value="TreeGrafter"/>
</dbReference>
<evidence type="ECO:0000313" key="9">
    <source>
        <dbReference type="EMBL" id="GMH75901.1"/>
    </source>
</evidence>
<evidence type="ECO:0000256" key="6">
    <source>
        <dbReference type="ARBA" id="ARBA00023136"/>
    </source>
</evidence>
<comment type="caution">
    <text evidence="9">The sequence shown here is derived from an EMBL/GenBank/DDBJ whole genome shotgun (WGS) entry which is preliminary data.</text>
</comment>
<reference evidence="10" key="1">
    <citation type="journal article" date="2023" name="Commun. Biol.">
        <title>Genome analysis of Parmales, the sister group of diatoms, reveals the evolutionary specialization of diatoms from phago-mixotrophs to photoautotrophs.</title>
        <authorList>
            <person name="Ban H."/>
            <person name="Sato S."/>
            <person name="Yoshikawa S."/>
            <person name="Yamada K."/>
            <person name="Nakamura Y."/>
            <person name="Ichinomiya M."/>
            <person name="Sato N."/>
            <person name="Blanc-Mathieu R."/>
            <person name="Endo H."/>
            <person name="Kuwata A."/>
            <person name="Ogata H."/>
        </authorList>
    </citation>
    <scope>NUCLEOTIDE SEQUENCE [LARGE SCALE GENOMIC DNA]</scope>
</reference>
<evidence type="ECO:0000256" key="8">
    <source>
        <dbReference type="SAM" id="Phobius"/>
    </source>
</evidence>
<name>A0A9W7ASL7_9STRA</name>
<protein>
    <recommendedName>
        <fullName evidence="3">ER membrane protein complex subunit 3</fullName>
    </recommendedName>
</protein>
<dbReference type="SMART" id="SM01415">
    <property type="entry name" value="DUF106"/>
    <property type="match status" value="1"/>
</dbReference>
<evidence type="ECO:0000256" key="2">
    <source>
        <dbReference type="ARBA" id="ARBA00005376"/>
    </source>
</evidence>
<evidence type="ECO:0000256" key="4">
    <source>
        <dbReference type="ARBA" id="ARBA00022692"/>
    </source>
</evidence>
<feature type="transmembrane region" description="Helical" evidence="8">
    <location>
        <begin position="15"/>
        <end position="33"/>
    </location>
</feature>
<feature type="transmembrane region" description="Helical" evidence="8">
    <location>
        <begin position="131"/>
        <end position="149"/>
    </location>
</feature>
<organism evidence="9 10">
    <name type="scientific">Triparma laevis f. inornata</name>
    <dbReference type="NCBI Taxonomy" id="1714386"/>
    <lineage>
        <taxon>Eukaryota</taxon>
        <taxon>Sar</taxon>
        <taxon>Stramenopiles</taxon>
        <taxon>Ochrophyta</taxon>
        <taxon>Bolidophyceae</taxon>
        <taxon>Parmales</taxon>
        <taxon>Triparmaceae</taxon>
        <taxon>Triparma</taxon>
    </lineage>
</organism>
<keyword evidence="6 8" id="KW-0472">Membrane</keyword>